<organism evidence="1">
    <name type="scientific">marine metagenome</name>
    <dbReference type="NCBI Taxonomy" id="408172"/>
    <lineage>
        <taxon>unclassified sequences</taxon>
        <taxon>metagenomes</taxon>
        <taxon>ecological metagenomes</taxon>
    </lineage>
</organism>
<dbReference type="AlphaFoldDB" id="A0A383AQX2"/>
<protein>
    <submittedName>
        <fullName evidence="1">Uncharacterized protein</fullName>
    </submittedName>
</protein>
<proteinExistence type="predicted"/>
<reference evidence="1" key="1">
    <citation type="submission" date="2018-05" db="EMBL/GenBank/DDBJ databases">
        <authorList>
            <person name="Lanie J.A."/>
            <person name="Ng W.-L."/>
            <person name="Kazmierczak K.M."/>
            <person name="Andrzejewski T.M."/>
            <person name="Davidsen T.M."/>
            <person name="Wayne K.J."/>
            <person name="Tettelin H."/>
            <person name="Glass J.I."/>
            <person name="Rusch D."/>
            <person name="Podicherti R."/>
            <person name="Tsui H.-C.T."/>
            <person name="Winkler M.E."/>
        </authorList>
    </citation>
    <scope>NUCLEOTIDE SEQUENCE</scope>
</reference>
<name>A0A383AQX2_9ZZZZ</name>
<dbReference type="EMBL" id="UINC01194148">
    <property type="protein sequence ID" value="SVE10094.1"/>
    <property type="molecule type" value="Genomic_DNA"/>
</dbReference>
<evidence type="ECO:0000313" key="1">
    <source>
        <dbReference type="EMBL" id="SVE10094.1"/>
    </source>
</evidence>
<accession>A0A383AQX2</accession>
<sequence>MIKRITLILLSFFCIINAQIALPTFQGVHKPHSSSSGSTVDGFSGQTGPVFDGWTQCEGYLDQSGGDDIPQAWGDDCTDDSYTKIKLCCGQDTDTYRYIDVNKNVFADGLSGYPERGLILVSEDQSGSSFTVSNVIYASGNHPHNSVSWWGGGSGCSESATNITINNSCQMEASNCFGQNIGNGTARYLWVYVQ</sequence>
<gene>
    <name evidence="1" type="ORF">METZ01_LOCUS462948</name>
</gene>